<evidence type="ECO:0000313" key="14">
    <source>
        <dbReference type="Proteomes" id="UP000025229"/>
    </source>
</evidence>
<dbReference type="GO" id="GO:0005737">
    <property type="term" value="C:cytoplasm"/>
    <property type="evidence" value="ECO:0007669"/>
    <property type="project" value="TreeGrafter"/>
</dbReference>
<evidence type="ECO:0000256" key="9">
    <source>
        <dbReference type="ARBA" id="ARBA00047493"/>
    </source>
</evidence>
<protein>
    <recommendedName>
        <fullName evidence="2">tetrahydrofolate synthase</fullName>
        <ecNumber evidence="2">6.3.2.17</ecNumber>
    </recommendedName>
    <alternativeName>
        <fullName evidence="8">Tetrahydrofolylpolyglutamate synthase</fullName>
    </alternativeName>
</protein>
<dbReference type="GO" id="GO:0005524">
    <property type="term" value="F:ATP binding"/>
    <property type="evidence" value="ECO:0007669"/>
    <property type="project" value="UniProtKB-KW"/>
</dbReference>
<accession>A0A023X2Y3</accession>
<dbReference type="HOGENOM" id="CLU_015869_1_2_11"/>
<dbReference type="Pfam" id="PF08245">
    <property type="entry name" value="Mur_ligase_M"/>
    <property type="match status" value="1"/>
</dbReference>
<evidence type="ECO:0000259" key="11">
    <source>
        <dbReference type="Pfam" id="PF08245"/>
    </source>
</evidence>
<sequence>MAKTLPSFEAVAAELDRRRFVSLGFERIRALLGALGEPQRELRVVQVVGTNGKGTTAVALSAALEALGETAGTYLSPHVTSYTERLRLRGTQATEEEFARWLGHAIEVADGIGAEVTQFELLTAGALYAFREAGVRWAVLEAGLGARFDATTAAGPEAVALTNVGLDHTEYLGETIEEISREKLASVPEGGTLFLGTDDPTVLGVARETCRERDARLVEGWRFRRVESRGLTPYARRNLAFGVGVGERLLGRELDRAGEERVVGAVRGALPGRFEVIRHQGVDVILDGGHNVEGLEATLEAVREAYPGVRPGVVFGALRDKDTVGMLLRMVETAGRVFLTTPDDARAEKAHRVLERLLESGELPEPEVRRLVSVEPEPEEALGRAVASARESDAECVLVTGSFTTVAGVRERLLRATGEGEQR</sequence>
<dbReference type="SUPFAM" id="SSF53244">
    <property type="entry name" value="MurD-like peptide ligases, peptide-binding domain"/>
    <property type="match status" value="1"/>
</dbReference>
<evidence type="ECO:0000259" key="10">
    <source>
        <dbReference type="Pfam" id="PF02875"/>
    </source>
</evidence>
<dbReference type="PANTHER" id="PTHR11136:SF0">
    <property type="entry name" value="DIHYDROFOLATE SYNTHETASE-RELATED"/>
    <property type="match status" value="1"/>
</dbReference>
<dbReference type="AlphaFoldDB" id="A0A023X2Y3"/>
<dbReference type="InterPro" id="IPR036615">
    <property type="entry name" value="Mur_ligase_C_dom_sf"/>
</dbReference>
<comment type="similarity">
    <text evidence="1">Belongs to the folylpolyglutamate synthase family.</text>
</comment>
<reference evidence="13" key="2">
    <citation type="submission" date="2023-11" db="EMBL/GenBank/DDBJ databases">
        <title>MicrobeMod: A computational toolkit for identifying prokaryotic methylation and restriction-modification with nanopore sequencing.</title>
        <authorList>
            <person name="Crits-Christoph A."/>
            <person name="Kang S.C."/>
            <person name="Lee H."/>
            <person name="Ostrov N."/>
        </authorList>
    </citation>
    <scope>NUCLEOTIDE SEQUENCE</scope>
    <source>
        <strain evidence="13">ATCC 51242</strain>
    </source>
</reference>
<evidence type="ECO:0000256" key="3">
    <source>
        <dbReference type="ARBA" id="ARBA00022598"/>
    </source>
</evidence>
<keyword evidence="6" id="KW-0067">ATP-binding</keyword>
<keyword evidence="14" id="KW-1185">Reference proteome</keyword>
<dbReference type="Proteomes" id="UP000025229">
    <property type="component" value="Chromosome"/>
</dbReference>
<evidence type="ECO:0000256" key="2">
    <source>
        <dbReference type="ARBA" id="ARBA00013025"/>
    </source>
</evidence>
<dbReference type="SUPFAM" id="SSF53623">
    <property type="entry name" value="MurD-like peptide ligases, catalytic domain"/>
    <property type="match status" value="1"/>
</dbReference>
<dbReference type="GO" id="GO:0046872">
    <property type="term" value="F:metal ion binding"/>
    <property type="evidence" value="ECO:0007669"/>
    <property type="project" value="UniProtKB-KW"/>
</dbReference>
<dbReference type="PATRIC" id="fig|42256.3.peg.1562"/>
<evidence type="ECO:0000256" key="7">
    <source>
        <dbReference type="ARBA" id="ARBA00022842"/>
    </source>
</evidence>
<evidence type="ECO:0000256" key="1">
    <source>
        <dbReference type="ARBA" id="ARBA00008276"/>
    </source>
</evidence>
<evidence type="ECO:0000256" key="6">
    <source>
        <dbReference type="ARBA" id="ARBA00022840"/>
    </source>
</evidence>
<evidence type="ECO:0000256" key="8">
    <source>
        <dbReference type="ARBA" id="ARBA00030592"/>
    </source>
</evidence>
<dbReference type="GO" id="GO:0008841">
    <property type="term" value="F:dihydrofolate synthase activity"/>
    <property type="evidence" value="ECO:0007669"/>
    <property type="project" value="TreeGrafter"/>
</dbReference>
<name>A0A023X2Y3_RUBRA</name>
<keyword evidence="3" id="KW-0436">Ligase</keyword>
<evidence type="ECO:0000313" key="13">
    <source>
        <dbReference type="EMBL" id="MDX5894233.1"/>
    </source>
</evidence>
<keyword evidence="7" id="KW-0460">Magnesium</keyword>
<evidence type="ECO:0000256" key="4">
    <source>
        <dbReference type="ARBA" id="ARBA00022723"/>
    </source>
</evidence>
<dbReference type="GO" id="GO:0004326">
    <property type="term" value="F:tetrahydrofolylpolyglutamate synthase activity"/>
    <property type="evidence" value="ECO:0007669"/>
    <property type="project" value="UniProtKB-EC"/>
</dbReference>
<reference evidence="12 14" key="1">
    <citation type="submission" date="2014-03" db="EMBL/GenBank/DDBJ databases">
        <title>Complete genome sequence of the Radio-Resistant Rubrobacter radiotolerans RSPS-4.</title>
        <authorList>
            <person name="Egas C.C."/>
            <person name="Barroso C.C."/>
            <person name="Froufe H.J.C."/>
            <person name="Pacheco J.J."/>
            <person name="Albuquerque L.L."/>
            <person name="da Costa M.M.S."/>
        </authorList>
    </citation>
    <scope>NUCLEOTIDE SEQUENCE [LARGE SCALE GENOMIC DNA]</scope>
    <source>
        <strain evidence="12 14">RSPS-4</strain>
    </source>
</reference>
<dbReference type="InterPro" id="IPR004101">
    <property type="entry name" value="Mur_ligase_C"/>
</dbReference>
<dbReference type="eggNOG" id="COG0285">
    <property type="taxonomic scope" value="Bacteria"/>
</dbReference>
<dbReference type="Gene3D" id="3.90.190.20">
    <property type="entry name" value="Mur ligase, C-terminal domain"/>
    <property type="match status" value="1"/>
</dbReference>
<dbReference type="Pfam" id="PF02875">
    <property type="entry name" value="Mur_ligase_C"/>
    <property type="match status" value="1"/>
</dbReference>
<dbReference type="EMBL" id="JAWXXX010000001">
    <property type="protein sequence ID" value="MDX5894233.1"/>
    <property type="molecule type" value="Genomic_DNA"/>
</dbReference>
<comment type="catalytic activity">
    <reaction evidence="9">
        <text>(6S)-5,6,7,8-tetrahydrofolyl-(gamma-L-Glu)(n) + L-glutamate + ATP = (6S)-5,6,7,8-tetrahydrofolyl-(gamma-L-Glu)(n+1) + ADP + phosphate + H(+)</text>
        <dbReference type="Rhea" id="RHEA:10580"/>
        <dbReference type="Rhea" id="RHEA-COMP:14738"/>
        <dbReference type="Rhea" id="RHEA-COMP:14740"/>
        <dbReference type="ChEBI" id="CHEBI:15378"/>
        <dbReference type="ChEBI" id="CHEBI:29985"/>
        <dbReference type="ChEBI" id="CHEBI:30616"/>
        <dbReference type="ChEBI" id="CHEBI:43474"/>
        <dbReference type="ChEBI" id="CHEBI:141005"/>
        <dbReference type="ChEBI" id="CHEBI:456216"/>
        <dbReference type="EC" id="6.3.2.17"/>
    </reaction>
</comment>
<dbReference type="PANTHER" id="PTHR11136">
    <property type="entry name" value="FOLYLPOLYGLUTAMATE SYNTHASE-RELATED"/>
    <property type="match status" value="1"/>
</dbReference>
<evidence type="ECO:0000313" key="12">
    <source>
        <dbReference type="EMBL" id="AHY46827.1"/>
    </source>
</evidence>
<evidence type="ECO:0000256" key="5">
    <source>
        <dbReference type="ARBA" id="ARBA00022741"/>
    </source>
</evidence>
<keyword evidence="4" id="KW-0479">Metal-binding</keyword>
<dbReference type="NCBIfam" id="TIGR01499">
    <property type="entry name" value="folC"/>
    <property type="match status" value="1"/>
</dbReference>
<feature type="domain" description="Mur ligase C-terminal" evidence="10">
    <location>
        <begin position="272"/>
        <end position="403"/>
    </location>
</feature>
<keyword evidence="5" id="KW-0547">Nucleotide-binding</keyword>
<dbReference type="EC" id="6.3.2.17" evidence="2"/>
<dbReference type="InterPro" id="IPR036565">
    <property type="entry name" value="Mur-like_cat_sf"/>
</dbReference>
<dbReference type="STRING" id="42256.RradSPS_1544"/>
<dbReference type="Gene3D" id="3.40.1190.10">
    <property type="entry name" value="Mur-like, catalytic domain"/>
    <property type="match status" value="1"/>
</dbReference>
<organism evidence="12 14">
    <name type="scientific">Rubrobacter radiotolerans</name>
    <name type="common">Arthrobacter radiotolerans</name>
    <dbReference type="NCBI Taxonomy" id="42256"/>
    <lineage>
        <taxon>Bacteria</taxon>
        <taxon>Bacillati</taxon>
        <taxon>Actinomycetota</taxon>
        <taxon>Rubrobacteria</taxon>
        <taxon>Rubrobacterales</taxon>
        <taxon>Rubrobacteraceae</taxon>
        <taxon>Rubrobacter</taxon>
    </lineage>
</organism>
<gene>
    <name evidence="12" type="ORF">RradSPS_1544</name>
    <name evidence="13" type="ORF">SIL72_09345</name>
</gene>
<dbReference type="RefSeq" id="WP_051589560.1">
    <property type="nucleotide sequence ID" value="NZ_CP007514.1"/>
</dbReference>
<proteinExistence type="inferred from homology"/>
<dbReference type="Proteomes" id="UP001281130">
    <property type="component" value="Unassembled WGS sequence"/>
</dbReference>
<dbReference type="InterPro" id="IPR013221">
    <property type="entry name" value="Mur_ligase_cen"/>
</dbReference>
<dbReference type="KEGG" id="rrd:RradSPS_1544"/>
<feature type="domain" description="Mur ligase central" evidence="11">
    <location>
        <begin position="47"/>
        <end position="202"/>
    </location>
</feature>
<dbReference type="EMBL" id="CP007514">
    <property type="protein sequence ID" value="AHY46827.1"/>
    <property type="molecule type" value="Genomic_DNA"/>
</dbReference>
<dbReference type="InterPro" id="IPR001645">
    <property type="entry name" value="Folylpolyglutamate_synth"/>
</dbReference>